<evidence type="ECO:0000313" key="2">
    <source>
        <dbReference type="EMBL" id="OWM64221.1"/>
    </source>
</evidence>
<gene>
    <name evidence="2" type="ORF">CDL15_Pgr018792</name>
</gene>
<feature type="region of interest" description="Disordered" evidence="1">
    <location>
        <begin position="24"/>
        <end position="79"/>
    </location>
</feature>
<sequence>MSTSLKENSIEEEPFVITQEELHSSVITQEPNCSHTRVSRQVPADDKDDSDGGYWDSTDESREDERDNEDPIWVNEGIKAGGDDVFGLGQLLEQLD</sequence>
<name>A0A218VW35_PUNGR</name>
<evidence type="ECO:0000256" key="1">
    <source>
        <dbReference type="SAM" id="MobiDB-lite"/>
    </source>
</evidence>
<proteinExistence type="predicted"/>
<comment type="caution">
    <text evidence="2">The sequence shown here is derived from an EMBL/GenBank/DDBJ whole genome shotgun (WGS) entry which is preliminary data.</text>
</comment>
<accession>A0A218VW35</accession>
<feature type="compositionally biased region" description="Polar residues" evidence="1">
    <location>
        <begin position="25"/>
        <end position="36"/>
    </location>
</feature>
<dbReference type="EMBL" id="MTKT01005815">
    <property type="protein sequence ID" value="OWM64221.1"/>
    <property type="molecule type" value="Genomic_DNA"/>
</dbReference>
<reference evidence="3" key="1">
    <citation type="journal article" date="2017" name="Plant J.">
        <title>The pomegranate (Punica granatum L.) genome and the genomics of punicalagin biosynthesis.</title>
        <authorList>
            <person name="Qin G."/>
            <person name="Xu C."/>
            <person name="Ming R."/>
            <person name="Tang H."/>
            <person name="Guyot R."/>
            <person name="Kramer E.M."/>
            <person name="Hu Y."/>
            <person name="Yi X."/>
            <person name="Qi Y."/>
            <person name="Xu X."/>
            <person name="Gao Z."/>
            <person name="Pan H."/>
            <person name="Jian J."/>
            <person name="Tian Y."/>
            <person name="Yue Z."/>
            <person name="Xu Y."/>
        </authorList>
    </citation>
    <scope>NUCLEOTIDE SEQUENCE [LARGE SCALE GENOMIC DNA]</scope>
    <source>
        <strain evidence="3">cv. Dabenzi</strain>
    </source>
</reference>
<protein>
    <submittedName>
        <fullName evidence="2">Uncharacterized protein</fullName>
    </submittedName>
</protein>
<organism evidence="2 3">
    <name type="scientific">Punica granatum</name>
    <name type="common">Pomegranate</name>
    <dbReference type="NCBI Taxonomy" id="22663"/>
    <lineage>
        <taxon>Eukaryota</taxon>
        <taxon>Viridiplantae</taxon>
        <taxon>Streptophyta</taxon>
        <taxon>Embryophyta</taxon>
        <taxon>Tracheophyta</taxon>
        <taxon>Spermatophyta</taxon>
        <taxon>Magnoliopsida</taxon>
        <taxon>eudicotyledons</taxon>
        <taxon>Gunneridae</taxon>
        <taxon>Pentapetalae</taxon>
        <taxon>rosids</taxon>
        <taxon>malvids</taxon>
        <taxon>Myrtales</taxon>
        <taxon>Lythraceae</taxon>
        <taxon>Punica</taxon>
    </lineage>
</organism>
<evidence type="ECO:0000313" key="3">
    <source>
        <dbReference type="Proteomes" id="UP000197138"/>
    </source>
</evidence>
<dbReference type="Proteomes" id="UP000197138">
    <property type="component" value="Unassembled WGS sequence"/>
</dbReference>
<feature type="compositionally biased region" description="Acidic residues" evidence="1">
    <location>
        <begin position="46"/>
        <end position="58"/>
    </location>
</feature>
<dbReference type="AlphaFoldDB" id="A0A218VW35"/>